<proteinExistence type="predicted"/>
<dbReference type="Proteomes" id="UP000584374">
    <property type="component" value="Unassembled WGS sequence"/>
</dbReference>
<reference evidence="1 2" key="1">
    <citation type="submission" date="2020-08" db="EMBL/GenBank/DDBJ databases">
        <title>Sequencing the genomes of 1000 actinobacteria strains.</title>
        <authorList>
            <person name="Klenk H.-P."/>
        </authorList>
    </citation>
    <scope>NUCLEOTIDE SEQUENCE [LARGE SCALE GENOMIC DNA]</scope>
    <source>
        <strain evidence="1 2">DSM 45584</strain>
    </source>
</reference>
<dbReference type="InterPro" id="IPR010982">
    <property type="entry name" value="Lambda_DNA-bd_dom_sf"/>
</dbReference>
<gene>
    <name evidence="1" type="ORF">BJ970_005014</name>
</gene>
<dbReference type="GO" id="GO:0016301">
    <property type="term" value="F:kinase activity"/>
    <property type="evidence" value="ECO:0007669"/>
    <property type="project" value="UniProtKB-KW"/>
</dbReference>
<keyword evidence="1" id="KW-0808">Transferase</keyword>
<dbReference type="Gene3D" id="1.10.260.40">
    <property type="entry name" value="lambda repressor-like DNA-binding domains"/>
    <property type="match status" value="1"/>
</dbReference>
<keyword evidence="1" id="KW-0418">Kinase</keyword>
<name>A0A840QCH1_9PSEU</name>
<dbReference type="AlphaFoldDB" id="A0A840QCH1"/>
<evidence type="ECO:0000313" key="2">
    <source>
        <dbReference type="Proteomes" id="UP000584374"/>
    </source>
</evidence>
<sequence length="124" mass="13273">MPRTFAETLSFVLRYQAESAEDVAARLRQLGLLGATAEWLEGVAAGAVFASDLEQRALAQVLRVPLEYFADPRTTALVDAVLVLTAALQQRNMQLVGPCRCGSVSAQDYLALYAALLLGSSVNS</sequence>
<dbReference type="RefSeq" id="WP_184728394.1">
    <property type="nucleotide sequence ID" value="NZ_JACHIW010000001.1"/>
</dbReference>
<dbReference type="GO" id="GO:0003677">
    <property type="term" value="F:DNA binding"/>
    <property type="evidence" value="ECO:0007669"/>
    <property type="project" value="InterPro"/>
</dbReference>
<evidence type="ECO:0000313" key="1">
    <source>
        <dbReference type="EMBL" id="MBB5157480.1"/>
    </source>
</evidence>
<protein>
    <submittedName>
        <fullName evidence="1">Sugar (Pentulose or hexulose) kinase</fullName>
    </submittedName>
</protein>
<dbReference type="EMBL" id="JACHIW010000001">
    <property type="protein sequence ID" value="MBB5157480.1"/>
    <property type="molecule type" value="Genomic_DNA"/>
</dbReference>
<comment type="caution">
    <text evidence="1">The sequence shown here is derived from an EMBL/GenBank/DDBJ whole genome shotgun (WGS) entry which is preliminary data.</text>
</comment>
<organism evidence="1 2">
    <name type="scientific">Saccharopolyspora phatthalungensis</name>
    <dbReference type="NCBI Taxonomy" id="664693"/>
    <lineage>
        <taxon>Bacteria</taxon>
        <taxon>Bacillati</taxon>
        <taxon>Actinomycetota</taxon>
        <taxon>Actinomycetes</taxon>
        <taxon>Pseudonocardiales</taxon>
        <taxon>Pseudonocardiaceae</taxon>
        <taxon>Saccharopolyspora</taxon>
    </lineage>
</organism>
<accession>A0A840QCH1</accession>
<keyword evidence="2" id="KW-1185">Reference proteome</keyword>